<dbReference type="InterPro" id="IPR011993">
    <property type="entry name" value="PH-like_dom_sf"/>
</dbReference>
<reference evidence="6 7" key="1">
    <citation type="journal article" date="2011" name="Proc. Natl. Acad. Sci. U.S.A.">
        <title>Evolutionary erosion of yeast sex chromosomes by mating-type switching accidents.</title>
        <authorList>
            <person name="Gordon J.L."/>
            <person name="Armisen D."/>
            <person name="Proux-Wera E."/>
            <person name="Oheigeartaigh S.S."/>
            <person name="Byrne K.P."/>
            <person name="Wolfe K.H."/>
        </authorList>
    </citation>
    <scope>NUCLEOTIDE SEQUENCE [LARGE SCALE GENOMIC DNA]</scope>
    <source>
        <strain evidence="7">ATCC MYA-139 / BCRC 22969 / CBS 8797 / CCRC 22969 / KCTC 17520 / NBRC 10181 / NCYC 3082</strain>
    </source>
</reference>
<evidence type="ECO:0000313" key="7">
    <source>
        <dbReference type="Proteomes" id="UP000006310"/>
    </source>
</evidence>
<evidence type="ECO:0000256" key="3">
    <source>
        <dbReference type="ARBA" id="ARBA00022927"/>
    </source>
</evidence>
<keyword evidence="4" id="KW-0963">Cytoplasm</keyword>
<dbReference type="GeneID" id="34524712"/>
<dbReference type="Gene3D" id="2.30.29.30">
    <property type="entry name" value="Pleckstrin-homology domain (PH domain)/Phosphotyrosine-binding domain (PTB)"/>
    <property type="match status" value="1"/>
</dbReference>
<dbReference type="GO" id="GO:0045053">
    <property type="term" value="P:protein retention in Golgi apparatus"/>
    <property type="evidence" value="ECO:0007669"/>
    <property type="project" value="EnsemblFungi"/>
</dbReference>
<name>J7RVU0_HUIN7</name>
<dbReference type="PANTHER" id="PTHR13128:SF12">
    <property type="entry name" value="VACUOLAR PROTEIN-SORTING-ASSOCIATED PROTEIN 36"/>
    <property type="match status" value="1"/>
</dbReference>
<dbReference type="InterPro" id="IPR036390">
    <property type="entry name" value="WH_DNA-bd_sf"/>
</dbReference>
<dbReference type="KEGG" id="kng:KNAG_0B06340"/>
<evidence type="ECO:0000256" key="2">
    <source>
        <dbReference type="ARBA" id="ARBA00022448"/>
    </source>
</evidence>
<accession>J7RVU0</accession>
<comment type="function">
    <text evidence="4">Component of the ESCRT-II complex (endosomal sorting complex required for transport II), which is required for multivesicular body (MVB) formation and sorting of endosomal cargo proteins into MVBs.</text>
</comment>
<dbReference type="GO" id="GO:0043130">
    <property type="term" value="F:ubiquitin binding"/>
    <property type="evidence" value="ECO:0007669"/>
    <property type="project" value="UniProtKB-UniRule"/>
</dbReference>
<evidence type="ECO:0000256" key="4">
    <source>
        <dbReference type="RuleBase" id="RU367095"/>
    </source>
</evidence>
<proteinExistence type="inferred from homology"/>
<dbReference type="GO" id="GO:0031902">
    <property type="term" value="C:late endosome membrane"/>
    <property type="evidence" value="ECO:0007669"/>
    <property type="project" value="UniProtKB-UniRule"/>
</dbReference>
<evidence type="ECO:0000256" key="1">
    <source>
        <dbReference type="ARBA" id="ARBA00009697"/>
    </source>
</evidence>
<feature type="domain" description="GLUE N-terminal" evidence="5">
    <location>
        <begin position="7"/>
        <end position="254"/>
    </location>
</feature>
<dbReference type="RefSeq" id="XP_022463308.1">
    <property type="nucleotide sequence ID" value="XM_022606632.1"/>
</dbReference>
<keyword evidence="2 4" id="KW-0813">Transport</keyword>
<dbReference type="InterPro" id="IPR021648">
    <property type="entry name" value="GLUE_dom"/>
</dbReference>
<comment type="similarity">
    <text evidence="1 4">Belongs to the VPS36 family.</text>
</comment>
<dbReference type="SUPFAM" id="SSF46785">
    <property type="entry name" value="Winged helix' DNA-binding domain"/>
    <property type="match status" value="1"/>
</dbReference>
<dbReference type="OrthoDB" id="271448at2759"/>
<dbReference type="GO" id="GO:0000814">
    <property type="term" value="C:ESCRT II complex"/>
    <property type="evidence" value="ECO:0007669"/>
    <property type="project" value="UniProtKB-UniRule"/>
</dbReference>
<dbReference type="Gene3D" id="2.30.30.380">
    <property type="entry name" value="Zn-finger domain of Sec23/24"/>
    <property type="match status" value="2"/>
</dbReference>
<keyword evidence="4" id="KW-0967">Endosome</keyword>
<dbReference type="GO" id="GO:0000122">
    <property type="term" value="P:negative regulation of transcription by RNA polymerase II"/>
    <property type="evidence" value="ECO:0007669"/>
    <property type="project" value="EnsemblFungi"/>
</dbReference>
<reference evidence="7" key="2">
    <citation type="submission" date="2012-08" db="EMBL/GenBank/DDBJ databases">
        <title>Genome sequence of Kazachstania naganishii.</title>
        <authorList>
            <person name="Gordon J.L."/>
            <person name="Armisen D."/>
            <person name="Proux-Wera E."/>
            <person name="OhEigeartaigh S.S."/>
            <person name="Byrne K.P."/>
            <person name="Wolfe K.H."/>
        </authorList>
    </citation>
    <scope>NUCLEOTIDE SEQUENCE [LARGE SCALE GENOMIC DNA]</scope>
    <source>
        <strain evidence="7">ATCC MYA-139 / BCRC 22969 / CBS 8797 / CCRC 22969 / KCTC 17520 / NBRC 10181 / NCYC 3082</strain>
    </source>
</reference>
<keyword evidence="3 4" id="KW-0653">Protein transport</keyword>
<evidence type="ECO:0000259" key="5">
    <source>
        <dbReference type="PROSITE" id="PS51495"/>
    </source>
</evidence>
<dbReference type="InterPro" id="IPR031558">
    <property type="entry name" value="Vps36-NZF-N"/>
</dbReference>
<dbReference type="Proteomes" id="UP000006310">
    <property type="component" value="Chromosome 2"/>
</dbReference>
<dbReference type="PROSITE" id="PS51495">
    <property type="entry name" value="GLUE"/>
    <property type="match status" value="1"/>
</dbReference>
<dbReference type="GO" id="GO:0032266">
    <property type="term" value="F:phosphatidylinositol-3-phosphate binding"/>
    <property type="evidence" value="ECO:0007669"/>
    <property type="project" value="UniProtKB-UniRule"/>
</dbReference>
<dbReference type="Pfam" id="PF04157">
    <property type="entry name" value="EAP30"/>
    <property type="match status" value="1"/>
</dbReference>
<dbReference type="STRING" id="1071383.J7RVU0"/>
<dbReference type="Pfam" id="PF16988">
    <property type="entry name" value="Vps36-NZF-N"/>
    <property type="match status" value="1"/>
</dbReference>
<dbReference type="HOGENOM" id="CLU_015433_2_1_1"/>
<dbReference type="eggNOG" id="KOG2760">
    <property type="taxonomic scope" value="Eukaryota"/>
</dbReference>
<dbReference type="GO" id="GO:1904669">
    <property type="term" value="P:ATP export"/>
    <property type="evidence" value="ECO:0007669"/>
    <property type="project" value="EnsemblFungi"/>
</dbReference>
<dbReference type="InterPro" id="IPR036388">
    <property type="entry name" value="WH-like_DNA-bd_sf"/>
</dbReference>
<gene>
    <name evidence="6" type="primary">KNAG0B06340</name>
    <name evidence="6" type="ordered locus">KNAG_0B06340</name>
</gene>
<dbReference type="OMA" id="YAMYNKS"/>
<organism evidence="6 7">
    <name type="scientific">Huiozyma naganishii (strain ATCC MYA-139 / BCRC 22969 / CBS 8797 / KCTC 17520 / NBRC 10181 / NCYC 3082 / Yp74L-3)</name>
    <name type="common">Yeast</name>
    <name type="synonym">Kazachstania naganishii</name>
    <dbReference type="NCBI Taxonomy" id="1071383"/>
    <lineage>
        <taxon>Eukaryota</taxon>
        <taxon>Fungi</taxon>
        <taxon>Dikarya</taxon>
        <taxon>Ascomycota</taxon>
        <taxon>Saccharomycotina</taxon>
        <taxon>Saccharomycetes</taxon>
        <taxon>Saccharomycetales</taxon>
        <taxon>Saccharomycetaceae</taxon>
        <taxon>Huiozyma</taxon>
    </lineage>
</organism>
<keyword evidence="7" id="KW-1185">Reference proteome</keyword>
<dbReference type="GO" id="GO:0032258">
    <property type="term" value="P:cytoplasm to vacuole targeting by the Cvt pathway"/>
    <property type="evidence" value="ECO:0007669"/>
    <property type="project" value="EnsemblFungi"/>
</dbReference>
<dbReference type="InterPro" id="IPR037855">
    <property type="entry name" value="Vps36"/>
</dbReference>
<protein>
    <recommendedName>
        <fullName evidence="4">Vacuolar protein-sorting-associated protein 36</fullName>
    </recommendedName>
    <alternativeName>
        <fullName evidence="4">ESCRT-II complex subunit VPS36</fullName>
    </alternativeName>
</protein>
<dbReference type="PANTHER" id="PTHR13128">
    <property type="entry name" value="VACUOLAR PROTEIN-SORTING-ASSOCIATED PROTEIN 36"/>
    <property type="match status" value="1"/>
</dbReference>
<comment type="subcellular location">
    <subcellularLocation>
        <location evidence="4">Cytoplasm</location>
    </subcellularLocation>
    <subcellularLocation>
        <location evidence="4">Endosome</location>
    </subcellularLocation>
</comment>
<dbReference type="SUPFAM" id="SSF50729">
    <property type="entry name" value="PH domain-like"/>
    <property type="match status" value="1"/>
</dbReference>
<sequence>MDLWYDVATNNSGRPLLRGGEQVVLIQDAVGLYDGKERVEGRQSGRVFLTQQRFVYVDDLNPTGNSVALDLENVASLEYSSGFLKRSPRLVVFVRDGGTRPPGEDITSAGFLTQWVCPICAEKNSTEGKFCDGDSSVQPVCFNCGVPADYELARDSIKYIETNKSTDPTDRDTVVCQSCTFINHKLMKFCEMCGGRLPPRKSHRSKKLFLKTGSLKETPQFFQLSFRKSDGSLFAKAAEKTLNDARQKDIFNQNVAEIDGAAVNPTVKEEELVKKLDKMDLMGINGLEKFRENQLLNNDILFTNALQDLNKLMSLANSIERLYKRESNNSGSSTTAHPYLVVDREKFFTKDSFLDEIAREVYEFAMSEFKDNEIDRNVIVTLVDFYAMYNKSVRIGTGLISPQELRDACQRFPKLGLHDLKLLKVNKRVLCLTSVNSLKFVEERVMEIVQGQPGSDSLKITQVLNEQAKTDNSWAIGIIDEILSSCINNGKLVLDEQMSGMLYYSNTFWSL</sequence>
<dbReference type="EMBL" id="HE978315">
    <property type="protein sequence ID" value="CCK69062.1"/>
    <property type="molecule type" value="Genomic_DNA"/>
</dbReference>
<dbReference type="AlphaFoldDB" id="J7RVU0"/>
<evidence type="ECO:0000313" key="6">
    <source>
        <dbReference type="EMBL" id="CCK69062.1"/>
    </source>
</evidence>
<dbReference type="Gene3D" id="1.10.10.10">
    <property type="entry name" value="Winged helix-like DNA-binding domain superfamily/Winged helix DNA-binding domain"/>
    <property type="match status" value="2"/>
</dbReference>
<comment type="subunit">
    <text evidence="4">Component of the endosomal sorting complex required for transport II (ESCRT-II).</text>
</comment>
<dbReference type="InterPro" id="IPR040608">
    <property type="entry name" value="Snf8/Vps36"/>
</dbReference>
<dbReference type="InterPro" id="IPR036443">
    <property type="entry name" value="Znf_RanBP2_sf"/>
</dbReference>
<dbReference type="Pfam" id="PF11605">
    <property type="entry name" value="Vps36_ESCRT-II"/>
    <property type="match status" value="1"/>
</dbReference>
<dbReference type="GO" id="GO:0043328">
    <property type="term" value="P:protein transport to vacuole involved in ubiquitin-dependent protein catabolic process via the multivesicular body sorting pathway"/>
    <property type="evidence" value="ECO:0007669"/>
    <property type="project" value="UniProtKB-UniRule"/>
</dbReference>
<dbReference type="SUPFAM" id="SSF90209">
    <property type="entry name" value="Ran binding protein zinc finger-like"/>
    <property type="match status" value="2"/>
</dbReference>
<dbReference type="GO" id="GO:0016236">
    <property type="term" value="P:macroautophagy"/>
    <property type="evidence" value="ECO:0007669"/>
    <property type="project" value="EnsemblFungi"/>
</dbReference>